<dbReference type="Proteomes" id="UP000242592">
    <property type="component" value="Unassembled WGS sequence"/>
</dbReference>
<dbReference type="Gene3D" id="2.70.98.10">
    <property type="match status" value="1"/>
</dbReference>
<dbReference type="InterPro" id="IPR014718">
    <property type="entry name" value="GH-type_carb-bd"/>
</dbReference>
<evidence type="ECO:0000256" key="7">
    <source>
        <dbReference type="PIRSR" id="PIRSR005096-2"/>
    </source>
</evidence>
<dbReference type="GO" id="GO:0004034">
    <property type="term" value="F:aldose 1-epimerase activity"/>
    <property type="evidence" value="ECO:0007669"/>
    <property type="project" value="UniProtKB-EC"/>
</dbReference>
<evidence type="ECO:0000256" key="1">
    <source>
        <dbReference type="ARBA" id="ARBA00005028"/>
    </source>
</evidence>
<evidence type="ECO:0000313" key="9">
    <source>
        <dbReference type="EMBL" id="SHH32892.1"/>
    </source>
</evidence>
<evidence type="ECO:0000256" key="5">
    <source>
        <dbReference type="PIRNR" id="PIRNR005096"/>
    </source>
</evidence>
<organism evidence="9 10">
    <name type="scientific">Thermosipho atlanticus DSM 15807</name>
    <dbReference type="NCBI Taxonomy" id="1123380"/>
    <lineage>
        <taxon>Bacteria</taxon>
        <taxon>Thermotogati</taxon>
        <taxon>Thermotogota</taxon>
        <taxon>Thermotogae</taxon>
        <taxon>Thermotogales</taxon>
        <taxon>Fervidobacteriaceae</taxon>
        <taxon>Thermosipho</taxon>
    </lineage>
</organism>
<dbReference type="SUPFAM" id="SSF74650">
    <property type="entry name" value="Galactose mutarotase-like"/>
    <property type="match status" value="1"/>
</dbReference>
<proteinExistence type="inferred from homology"/>
<dbReference type="Pfam" id="PF01263">
    <property type="entry name" value="Aldose_epim"/>
    <property type="match status" value="1"/>
</dbReference>
<dbReference type="PIRSF" id="PIRSF005096">
    <property type="entry name" value="GALM"/>
    <property type="match status" value="1"/>
</dbReference>
<keyword evidence="4 5" id="KW-0119">Carbohydrate metabolism</keyword>
<gene>
    <name evidence="9" type="ORF">SAMN02745199_0774</name>
</gene>
<dbReference type="CDD" id="cd09019">
    <property type="entry name" value="galactose_mutarotase_like"/>
    <property type="match status" value="1"/>
</dbReference>
<feature type="binding site" evidence="8">
    <location>
        <begin position="190"/>
        <end position="192"/>
    </location>
    <ligand>
        <name>beta-D-galactose</name>
        <dbReference type="ChEBI" id="CHEBI:27667"/>
    </ligand>
</feature>
<dbReference type="RefSeq" id="WP_234946747.1">
    <property type="nucleotide sequence ID" value="NZ_FQXN01000002.1"/>
</dbReference>
<accession>A0A1M5S2M0</accession>
<evidence type="ECO:0000256" key="2">
    <source>
        <dbReference type="ARBA" id="ARBA00006206"/>
    </source>
</evidence>
<dbReference type="GO" id="GO:0006006">
    <property type="term" value="P:glucose metabolic process"/>
    <property type="evidence" value="ECO:0007669"/>
    <property type="project" value="TreeGrafter"/>
</dbReference>
<feature type="binding site" evidence="8">
    <location>
        <begin position="88"/>
        <end position="89"/>
    </location>
    <ligand>
        <name>beta-D-galactose</name>
        <dbReference type="ChEBI" id="CHEBI:27667"/>
    </ligand>
</feature>
<evidence type="ECO:0000256" key="8">
    <source>
        <dbReference type="PIRSR" id="PIRSR005096-3"/>
    </source>
</evidence>
<protein>
    <recommendedName>
        <fullName evidence="5">Aldose 1-epimerase</fullName>
        <ecNumber evidence="5">5.1.3.3</ecNumber>
    </recommendedName>
</protein>
<dbReference type="AlphaFoldDB" id="A0A1M5S2M0"/>
<dbReference type="InterPro" id="IPR011013">
    <property type="entry name" value="Gal_mutarotase_sf_dom"/>
</dbReference>
<feature type="active site" description="Proton acceptor" evidence="6">
    <location>
        <position position="318"/>
    </location>
</feature>
<dbReference type="STRING" id="1123380.SAMN02745199_0774"/>
<dbReference type="NCBIfam" id="NF008277">
    <property type="entry name" value="PRK11055.1"/>
    <property type="match status" value="1"/>
</dbReference>
<reference evidence="10" key="1">
    <citation type="submission" date="2016-11" db="EMBL/GenBank/DDBJ databases">
        <authorList>
            <person name="Varghese N."/>
            <person name="Submissions S."/>
        </authorList>
    </citation>
    <scope>NUCLEOTIDE SEQUENCE [LARGE SCALE GENOMIC DNA]</scope>
    <source>
        <strain evidence="10">DSM 15807</strain>
    </source>
</reference>
<comment type="similarity">
    <text evidence="2 5">Belongs to the aldose epimerase family.</text>
</comment>
<dbReference type="PANTHER" id="PTHR10091:SF0">
    <property type="entry name" value="GALACTOSE MUTAROTASE"/>
    <property type="match status" value="1"/>
</dbReference>
<evidence type="ECO:0000256" key="4">
    <source>
        <dbReference type="ARBA" id="ARBA00023277"/>
    </source>
</evidence>
<evidence type="ECO:0000256" key="6">
    <source>
        <dbReference type="PIRSR" id="PIRSR005096-1"/>
    </source>
</evidence>
<dbReference type="InterPro" id="IPR008183">
    <property type="entry name" value="Aldose_1/G6P_1-epimerase"/>
</dbReference>
<dbReference type="UniPathway" id="UPA00242"/>
<dbReference type="GO" id="GO:0033499">
    <property type="term" value="P:galactose catabolic process via UDP-galactose, Leloir pathway"/>
    <property type="evidence" value="ECO:0007669"/>
    <property type="project" value="TreeGrafter"/>
</dbReference>
<dbReference type="PANTHER" id="PTHR10091">
    <property type="entry name" value="ALDOSE-1-EPIMERASE"/>
    <property type="match status" value="1"/>
</dbReference>
<feature type="active site" description="Proton donor" evidence="6">
    <location>
        <position position="190"/>
    </location>
</feature>
<dbReference type="InterPro" id="IPR015443">
    <property type="entry name" value="Aldose_1-epimerase"/>
</dbReference>
<dbReference type="GO" id="GO:0005737">
    <property type="term" value="C:cytoplasm"/>
    <property type="evidence" value="ECO:0007669"/>
    <property type="project" value="TreeGrafter"/>
</dbReference>
<evidence type="ECO:0000256" key="3">
    <source>
        <dbReference type="ARBA" id="ARBA00023235"/>
    </source>
</evidence>
<comment type="pathway">
    <text evidence="1 5">Carbohydrate metabolism; hexose metabolism.</text>
</comment>
<keyword evidence="10" id="KW-1185">Reference proteome</keyword>
<dbReference type="GO" id="GO:0030246">
    <property type="term" value="F:carbohydrate binding"/>
    <property type="evidence" value="ECO:0007669"/>
    <property type="project" value="InterPro"/>
</dbReference>
<dbReference type="InterPro" id="IPR047215">
    <property type="entry name" value="Galactose_mutarotase-like"/>
</dbReference>
<feature type="binding site" evidence="7">
    <location>
        <position position="254"/>
    </location>
    <ligand>
        <name>beta-D-galactose</name>
        <dbReference type="ChEBI" id="CHEBI:27667"/>
    </ligand>
</feature>
<evidence type="ECO:0000313" key="10">
    <source>
        <dbReference type="Proteomes" id="UP000242592"/>
    </source>
</evidence>
<sequence length="353" mass="40419">MNKHTFGKVKKEFYGKTSKGISIFQYSLINAQGLIVKIINYGGIITNILIPNKFGKYQDIVLGFDTIEEYEKYNSKYFFGAIVGRYANRIAYGRFTIKGITYQLQLNDNGRPNSLHGGINGFHTKVFKASSHLTPEGPKLILKYRSPDGEEGFPGNLDIMTIYQLTNNNELSIDFYATTDKPTIVNFTQHSYFNLSGIGNIYNHLLQINANFYTPLNENLIPTGEIQSVKNTIYDFTTPIKLEEILKKKNYEYDINFVLNTSKHQPSLAARLQSLETGITLELYTTLPGLQLYTGNYLDNVKGKYGTIYKKHFGICLEPQFFPDSPNHPNFPNTILEPNEFFHHKIVYKFIFK</sequence>
<comment type="catalytic activity">
    <reaction evidence="5">
        <text>alpha-D-glucose = beta-D-glucose</text>
        <dbReference type="Rhea" id="RHEA:10264"/>
        <dbReference type="ChEBI" id="CHEBI:15903"/>
        <dbReference type="ChEBI" id="CHEBI:17925"/>
        <dbReference type="EC" id="5.1.3.3"/>
    </reaction>
</comment>
<keyword evidence="3 5" id="KW-0413">Isomerase</keyword>
<name>A0A1M5S2M0_9BACT</name>
<dbReference type="EC" id="5.1.3.3" evidence="5"/>
<dbReference type="EMBL" id="FQXN01000002">
    <property type="protein sequence ID" value="SHH32892.1"/>
    <property type="molecule type" value="Genomic_DNA"/>
</dbReference>